<dbReference type="Gene3D" id="2.30.30.140">
    <property type="match status" value="1"/>
</dbReference>
<reference evidence="4" key="1">
    <citation type="submission" date="2025-08" db="UniProtKB">
        <authorList>
            <consortium name="RefSeq"/>
        </authorList>
    </citation>
    <scope>IDENTIFICATION</scope>
    <source>
        <strain evidence="4">14028-0561.14</strain>
        <tissue evidence="4">Whole fly</tissue>
    </source>
</reference>
<dbReference type="OrthoDB" id="62853at2759"/>
<dbReference type="PANTHER" id="PTHR12550">
    <property type="entry name" value="HEPATOMA-DERIVED GROWTH FACTOR-RELATED"/>
    <property type="match status" value="1"/>
</dbReference>
<proteinExistence type="predicted"/>
<dbReference type="AlphaFoldDB" id="A0A6P4JPS7"/>
<evidence type="ECO:0000259" key="2">
    <source>
        <dbReference type="PROSITE" id="PS50812"/>
    </source>
</evidence>
<sequence>MGRNRAPRPTFQLGDFVFAKMQGYRPWPARVLGRCDTVSETKYNVLFYGTWDTAKVSPSHMFDFQTNKRRLGARRSRRTARTTDFGKAMTYAQQAFEGPEKDFVYYQVLARTEGDGECSVAYETSATESETDLEEEQVLPPANKPKKSMSLLDDQDDAPDQPQVTNVLEIELEQDNPVVGNEHLKDLEEQDNVEEQLDNIMKKEYDDPDLAFIVESNEDIDSDNDQPINLCCRRITGDEQ</sequence>
<evidence type="ECO:0000256" key="1">
    <source>
        <dbReference type="SAM" id="MobiDB-lite"/>
    </source>
</evidence>
<dbReference type="RefSeq" id="XP_017036818.1">
    <property type="nucleotide sequence ID" value="XM_017181329.2"/>
</dbReference>
<dbReference type="PANTHER" id="PTHR12550:SF70">
    <property type="entry name" value="JIL-1 ANCHORING AND STABILIZING PROTEIN, ISOFORM A"/>
    <property type="match status" value="1"/>
</dbReference>
<evidence type="ECO:0000313" key="3">
    <source>
        <dbReference type="Proteomes" id="UP001652661"/>
    </source>
</evidence>
<dbReference type="GeneID" id="108084932"/>
<dbReference type="SUPFAM" id="SSF63748">
    <property type="entry name" value="Tudor/PWWP/MBT"/>
    <property type="match status" value="1"/>
</dbReference>
<gene>
    <name evidence="4" type="primary">LOC108084932</name>
</gene>
<evidence type="ECO:0000313" key="4">
    <source>
        <dbReference type="RefSeq" id="XP_017036818.1"/>
    </source>
</evidence>
<dbReference type="Pfam" id="PF00855">
    <property type="entry name" value="PWWP"/>
    <property type="match status" value="1"/>
</dbReference>
<dbReference type="PROSITE" id="PS50812">
    <property type="entry name" value="PWWP"/>
    <property type="match status" value="1"/>
</dbReference>
<keyword evidence="3" id="KW-1185">Reference proteome</keyword>
<name>A0A6P4JPS7_DROKI</name>
<protein>
    <submittedName>
        <fullName evidence="4">Hepatoma-derived growth factor-related protein 3-like</fullName>
    </submittedName>
</protein>
<feature type="region of interest" description="Disordered" evidence="1">
    <location>
        <begin position="120"/>
        <end position="161"/>
    </location>
</feature>
<organism evidence="3 4">
    <name type="scientific">Drosophila kikkawai</name>
    <name type="common">Fruit fly</name>
    <dbReference type="NCBI Taxonomy" id="30033"/>
    <lineage>
        <taxon>Eukaryota</taxon>
        <taxon>Metazoa</taxon>
        <taxon>Ecdysozoa</taxon>
        <taxon>Arthropoda</taxon>
        <taxon>Hexapoda</taxon>
        <taxon>Insecta</taxon>
        <taxon>Pterygota</taxon>
        <taxon>Neoptera</taxon>
        <taxon>Endopterygota</taxon>
        <taxon>Diptera</taxon>
        <taxon>Brachycera</taxon>
        <taxon>Muscomorpha</taxon>
        <taxon>Ephydroidea</taxon>
        <taxon>Drosophilidae</taxon>
        <taxon>Drosophila</taxon>
        <taxon>Sophophora</taxon>
    </lineage>
</organism>
<feature type="domain" description="PWWP" evidence="2">
    <location>
        <begin position="13"/>
        <end position="67"/>
    </location>
</feature>
<accession>A0A6P4JPS7</accession>
<dbReference type="InterPro" id="IPR000313">
    <property type="entry name" value="PWWP_dom"/>
</dbReference>
<dbReference type="SMART" id="SM00293">
    <property type="entry name" value="PWWP"/>
    <property type="match status" value="1"/>
</dbReference>
<dbReference type="Proteomes" id="UP001652661">
    <property type="component" value="Chromosome 3R"/>
</dbReference>